<organism evidence="3 4">
    <name type="scientific">Actinomadura soli</name>
    <dbReference type="NCBI Taxonomy" id="2508997"/>
    <lineage>
        <taxon>Bacteria</taxon>
        <taxon>Bacillati</taxon>
        <taxon>Actinomycetota</taxon>
        <taxon>Actinomycetes</taxon>
        <taxon>Streptosporangiales</taxon>
        <taxon>Thermomonosporaceae</taxon>
        <taxon>Actinomadura</taxon>
    </lineage>
</organism>
<feature type="region of interest" description="Disordered" evidence="1">
    <location>
        <begin position="23"/>
        <end position="54"/>
    </location>
</feature>
<dbReference type="InterPro" id="IPR029068">
    <property type="entry name" value="Glyas_Bleomycin-R_OHBP_Dase"/>
</dbReference>
<evidence type="ECO:0000313" key="3">
    <source>
        <dbReference type="EMBL" id="TMQ90071.1"/>
    </source>
</evidence>
<dbReference type="InterPro" id="IPR004360">
    <property type="entry name" value="Glyas_Fos-R_dOase_dom"/>
</dbReference>
<dbReference type="Pfam" id="PF00903">
    <property type="entry name" value="Glyoxalase"/>
    <property type="match status" value="1"/>
</dbReference>
<proteinExistence type="predicted"/>
<comment type="caution">
    <text evidence="3">The sequence shown here is derived from an EMBL/GenBank/DDBJ whole genome shotgun (WGS) entry which is preliminary data.</text>
</comment>
<feature type="domain" description="VOC" evidence="2">
    <location>
        <begin position="76"/>
        <end position="199"/>
    </location>
</feature>
<evidence type="ECO:0000313" key="4">
    <source>
        <dbReference type="Proteomes" id="UP000309174"/>
    </source>
</evidence>
<evidence type="ECO:0000256" key="1">
    <source>
        <dbReference type="SAM" id="MobiDB-lite"/>
    </source>
</evidence>
<accession>A0A5C4J138</accession>
<protein>
    <recommendedName>
        <fullName evidence="2">VOC domain-containing protein</fullName>
    </recommendedName>
</protein>
<dbReference type="AlphaFoldDB" id="A0A5C4J138"/>
<reference evidence="3 4" key="1">
    <citation type="submission" date="2019-05" db="EMBL/GenBank/DDBJ databases">
        <title>Draft genome sequence of Actinomadura sp. 14C53.</title>
        <authorList>
            <person name="Saricaoglu S."/>
            <person name="Isik K."/>
        </authorList>
    </citation>
    <scope>NUCLEOTIDE SEQUENCE [LARGE SCALE GENOMIC DNA]</scope>
    <source>
        <strain evidence="3 4">14C53</strain>
    </source>
</reference>
<dbReference type="Proteomes" id="UP000309174">
    <property type="component" value="Unassembled WGS sequence"/>
</dbReference>
<dbReference type="PROSITE" id="PS51819">
    <property type="entry name" value="VOC"/>
    <property type="match status" value="1"/>
</dbReference>
<dbReference type="OrthoDB" id="9798201at2"/>
<sequence>MANPDNVRECSGPSLDLVVGAPGRGLSPEQCHTEPPLGDTWGGPRLPMRHRRPRTRRPESTYLLHVGFSSIVPVMRVKDVYPLVVVEDPVAVRDWYARHLGFSAAFDTDWFVYLVSGGERPFALAFMRDGLDFQLPQFRTAMSGDALVITIEVEDVRAAHDEICATGARPEVSLRDEPWGQRHFMLRDPAGGWVDIVQQTDPDPAFLDQVADRQPGT</sequence>
<evidence type="ECO:0000259" key="2">
    <source>
        <dbReference type="PROSITE" id="PS51819"/>
    </source>
</evidence>
<name>A0A5C4J138_9ACTN</name>
<keyword evidence="4" id="KW-1185">Reference proteome</keyword>
<dbReference type="SUPFAM" id="SSF54593">
    <property type="entry name" value="Glyoxalase/Bleomycin resistance protein/Dihydroxybiphenyl dioxygenase"/>
    <property type="match status" value="1"/>
</dbReference>
<gene>
    <name evidence="3" type="ORF">ETD83_37085</name>
</gene>
<dbReference type="Gene3D" id="3.30.720.120">
    <property type="match status" value="1"/>
</dbReference>
<dbReference type="EMBL" id="VCKW01000331">
    <property type="protein sequence ID" value="TMQ90071.1"/>
    <property type="molecule type" value="Genomic_DNA"/>
</dbReference>
<dbReference type="InterPro" id="IPR037523">
    <property type="entry name" value="VOC_core"/>
</dbReference>
<dbReference type="Gene3D" id="3.30.720.110">
    <property type="match status" value="1"/>
</dbReference>